<evidence type="ECO:0000256" key="9">
    <source>
        <dbReference type="SAM" id="MobiDB-lite"/>
    </source>
</evidence>
<dbReference type="InterPro" id="IPR001412">
    <property type="entry name" value="aa-tRNA-synth_I_CS"/>
</dbReference>
<feature type="compositionally biased region" description="Basic and acidic residues" evidence="9">
    <location>
        <begin position="80"/>
        <end position="99"/>
    </location>
</feature>
<dbReference type="InterPro" id="IPR014729">
    <property type="entry name" value="Rossmann-like_a/b/a_fold"/>
</dbReference>
<gene>
    <name evidence="11" type="ORF">JI435_162130</name>
</gene>
<dbReference type="Proteomes" id="UP000663193">
    <property type="component" value="Chromosome 23"/>
</dbReference>
<keyword evidence="6" id="KW-0648">Protein biosynthesis</keyword>
<dbReference type="EC" id="6.1.1.9" evidence="2"/>
<evidence type="ECO:0000256" key="7">
    <source>
        <dbReference type="ARBA" id="ARBA00023146"/>
    </source>
</evidence>
<evidence type="ECO:0000256" key="3">
    <source>
        <dbReference type="ARBA" id="ARBA00022598"/>
    </source>
</evidence>
<evidence type="ECO:0000256" key="8">
    <source>
        <dbReference type="ARBA" id="ARBA00029936"/>
    </source>
</evidence>
<evidence type="ECO:0000313" key="11">
    <source>
        <dbReference type="EMBL" id="QRD07735.1"/>
    </source>
</evidence>
<protein>
    <recommendedName>
        <fullName evidence="2">valine--tRNA ligase</fullName>
        <ecNumber evidence="2">6.1.1.9</ecNumber>
    </recommendedName>
    <alternativeName>
        <fullName evidence="8">Valyl-tRNA synthetase</fullName>
    </alternativeName>
</protein>
<organism evidence="11 12">
    <name type="scientific">Phaeosphaeria nodorum (strain SN15 / ATCC MYA-4574 / FGSC 10173)</name>
    <name type="common">Glume blotch fungus</name>
    <name type="synonym">Parastagonospora nodorum</name>
    <dbReference type="NCBI Taxonomy" id="321614"/>
    <lineage>
        <taxon>Eukaryota</taxon>
        <taxon>Fungi</taxon>
        <taxon>Dikarya</taxon>
        <taxon>Ascomycota</taxon>
        <taxon>Pezizomycotina</taxon>
        <taxon>Dothideomycetes</taxon>
        <taxon>Pleosporomycetidae</taxon>
        <taxon>Pleosporales</taxon>
        <taxon>Pleosporineae</taxon>
        <taxon>Phaeosphaeriaceae</taxon>
        <taxon>Parastagonospora</taxon>
    </lineage>
</organism>
<dbReference type="GO" id="GO:0004832">
    <property type="term" value="F:valine-tRNA ligase activity"/>
    <property type="evidence" value="ECO:0007669"/>
    <property type="project" value="UniProtKB-EC"/>
</dbReference>
<dbReference type="VEuPathDB" id="FungiDB:JI435_162130"/>
<feature type="region of interest" description="Disordered" evidence="9">
    <location>
        <begin position="1"/>
        <end position="105"/>
    </location>
</feature>
<dbReference type="InterPro" id="IPR002303">
    <property type="entry name" value="Valyl-tRNA_ligase"/>
</dbReference>
<dbReference type="SUPFAM" id="SSF52374">
    <property type="entry name" value="Nucleotidylyl transferase"/>
    <property type="match status" value="1"/>
</dbReference>
<keyword evidence="5" id="KW-0067">ATP-binding</keyword>
<dbReference type="EMBL" id="CP069045">
    <property type="protein sequence ID" value="QRD07735.1"/>
    <property type="molecule type" value="Genomic_DNA"/>
</dbReference>
<feature type="domain" description="Aminoacyl-tRNA synthetase class Ia" evidence="10">
    <location>
        <begin position="136"/>
        <end position="287"/>
    </location>
</feature>
<dbReference type="Gene3D" id="3.40.50.620">
    <property type="entry name" value="HUPs"/>
    <property type="match status" value="1"/>
</dbReference>
<dbReference type="AlphaFoldDB" id="A0A7U2IDC8"/>
<name>A0A7U2IDC8_PHANO</name>
<keyword evidence="12" id="KW-1185">Reference proteome</keyword>
<dbReference type="GO" id="GO:0006438">
    <property type="term" value="P:valyl-tRNA aminoacylation"/>
    <property type="evidence" value="ECO:0007669"/>
    <property type="project" value="InterPro"/>
</dbReference>
<evidence type="ECO:0000256" key="4">
    <source>
        <dbReference type="ARBA" id="ARBA00022741"/>
    </source>
</evidence>
<dbReference type="Pfam" id="PF00133">
    <property type="entry name" value="tRNA-synt_1"/>
    <property type="match status" value="1"/>
</dbReference>
<feature type="compositionally biased region" description="Basic and acidic residues" evidence="9">
    <location>
        <begin position="35"/>
        <end position="62"/>
    </location>
</feature>
<dbReference type="GO" id="GO:0005524">
    <property type="term" value="F:ATP binding"/>
    <property type="evidence" value="ECO:0007669"/>
    <property type="project" value="UniProtKB-KW"/>
</dbReference>
<keyword evidence="7" id="KW-0030">Aminoacyl-tRNA synthetase</keyword>
<proteinExistence type="inferred from homology"/>
<dbReference type="PANTHER" id="PTHR11946:SF109">
    <property type="entry name" value="VALINE--TRNA LIGASE"/>
    <property type="match status" value="1"/>
</dbReference>
<evidence type="ECO:0000256" key="6">
    <source>
        <dbReference type="ARBA" id="ARBA00022917"/>
    </source>
</evidence>
<accession>A0A7U2IDC8</accession>
<evidence type="ECO:0000259" key="10">
    <source>
        <dbReference type="Pfam" id="PF00133"/>
    </source>
</evidence>
<dbReference type="InterPro" id="IPR002300">
    <property type="entry name" value="aa-tRNA-synth_Ia"/>
</dbReference>
<comment type="similarity">
    <text evidence="1">Belongs to the class-I aminoacyl-tRNA synthetase family.</text>
</comment>
<dbReference type="OrthoDB" id="5419570at2759"/>
<reference evidence="12" key="1">
    <citation type="journal article" date="2021" name="BMC Genomics">
        <title>Chromosome-level genome assembly and manually-curated proteome of model necrotroph Parastagonospora nodorum Sn15 reveals a genome-wide trove of candidate effector homologs, and redundancy of virulence-related functions within an accessory chromosome.</title>
        <authorList>
            <person name="Bertazzoni S."/>
            <person name="Jones D.A.B."/>
            <person name="Phan H.T."/>
            <person name="Tan K.-C."/>
            <person name="Hane J.K."/>
        </authorList>
    </citation>
    <scope>NUCLEOTIDE SEQUENCE [LARGE SCALE GENOMIC DNA]</scope>
    <source>
        <strain evidence="12">SN15 / ATCC MYA-4574 / FGSC 10173)</strain>
    </source>
</reference>
<evidence type="ECO:0000256" key="5">
    <source>
        <dbReference type="ARBA" id="ARBA00022840"/>
    </source>
</evidence>
<evidence type="ECO:0000256" key="1">
    <source>
        <dbReference type="ARBA" id="ARBA00005594"/>
    </source>
</evidence>
<keyword evidence="3" id="KW-0436">Ligase</keyword>
<dbReference type="PANTHER" id="PTHR11946">
    <property type="entry name" value="VALYL-TRNA SYNTHETASES"/>
    <property type="match status" value="1"/>
</dbReference>
<evidence type="ECO:0000313" key="12">
    <source>
        <dbReference type="Proteomes" id="UP000663193"/>
    </source>
</evidence>
<evidence type="ECO:0000256" key="2">
    <source>
        <dbReference type="ARBA" id="ARBA00013169"/>
    </source>
</evidence>
<dbReference type="PROSITE" id="PS00178">
    <property type="entry name" value="AA_TRNA_LIGASE_I"/>
    <property type="match status" value="1"/>
</dbReference>
<keyword evidence="4" id="KW-0547">Nucleotide-binding</keyword>
<sequence length="291" mass="32629">MHSRTVTGAAPAPAPENSTNLVNAASADATGLSASRKDGRDKADVKSEKELDKERKKADKNAKFQAKKKAQPGPPGSAGNKKDKNDKKDKKDQKDKDEGVLPAYVEETAKGDKKMLKSLDDPYHKAYMRAVVESAWYDWWEKEGFFKPEFTQDGEPKAKGTFVIPIPPPNVTGKLHCGHALATSLQDLLVRWHRTQGYTTLYLPGCDHAAIPTQAVVEKMLWRQEKKTRHDLGRPKFLETTLAWVDEYKGNITAVLKRLGGSFDWTRKAFTMMNFSTAVIKVFVCMRQSYL</sequence>